<dbReference type="SUPFAM" id="SSF48239">
    <property type="entry name" value="Terpenoid cyclases/Protein prenyltransferases"/>
    <property type="match status" value="1"/>
</dbReference>
<dbReference type="EC" id="2.5.1.58" evidence="2 9"/>
<proteinExistence type="inferred from homology"/>
<evidence type="ECO:0000256" key="3">
    <source>
        <dbReference type="ARBA" id="ARBA00015798"/>
    </source>
</evidence>
<dbReference type="InterPro" id="IPR001330">
    <property type="entry name" value="Prenyltrans"/>
</dbReference>
<sequence>MAIPLRTSAQAPSSQLQEILDGTDRFEELSDTDNEYEDMGIATPEEQANIAYLDSMRIPIRETYETDTSKVEEKTRQAILPYLEENPNDFTLNAYGVPRLQRELHATMLKKVLGDYTHQYAPMDASRPWIVYWGLQSMTALGLDIYPHQKRIAHTFSLAQHPTGGYGGGFGQLPHLACTYAALLSMAMAGGTETYESINRKTMWHFIGRMKQADGGFTMCEGGEEDIRGAFCALVAISLLNLPLDLPQDAPARMSGLTSFTDGLGDWVSQCQSWDGGISAAPGNEAHGAYAFCGLGCLSILGPPEETLHKYLDVPLLTHWLSSRQCSPEGGYNGRTNKLVDGCYSHWVGGCWSLLEASVSSTSPSTTLWNRTALARYILAAGQDKKGGLKDKPGKHPDAYHTCYNLAGLSAAQYRYVYDEDVNKDIGSGNLGAPYHWKTNGGYAGDDVVWDPEDVIRTVHPVFIIPYRSVYECRRYFESKERF</sequence>
<dbReference type="CDD" id="cd02893">
    <property type="entry name" value="FTase"/>
    <property type="match status" value="1"/>
</dbReference>
<keyword evidence="4 9" id="KW-0637">Prenyltransferase</keyword>
<comment type="function">
    <text evidence="9">Catalyzes the transfer of a farnesyl moiety from farnesyl diphosphate to a cysteine at the fourth position from the C-terminus of several proteins. The beta subunit is responsible for peptide-binding.</text>
</comment>
<dbReference type="PANTHER" id="PTHR11774">
    <property type="entry name" value="GERANYLGERANYL TRANSFERASE TYPE BETA SUBUNIT"/>
    <property type="match status" value="1"/>
</dbReference>
<comment type="subunit">
    <text evidence="9">Heterodimer of an alpha and a beta subunit.</text>
</comment>
<dbReference type="AlphaFoldDB" id="A0A6A5Q968"/>
<dbReference type="FunFam" id="1.50.10.20:FF:000014">
    <property type="entry name" value="Protein farnesyltransferase subunit beta"/>
    <property type="match status" value="1"/>
</dbReference>
<keyword evidence="6 9" id="KW-0479">Metal-binding</keyword>
<keyword evidence="12" id="KW-1185">Reference proteome</keyword>
<feature type="domain" description="Prenyltransferase alpha-alpha toroid" evidence="10">
    <location>
        <begin position="100"/>
        <end position="463"/>
    </location>
</feature>
<dbReference type="Pfam" id="PF00432">
    <property type="entry name" value="Prenyltrans"/>
    <property type="match status" value="1"/>
</dbReference>
<dbReference type="InterPro" id="IPR026872">
    <property type="entry name" value="FTB"/>
</dbReference>
<evidence type="ECO:0000256" key="2">
    <source>
        <dbReference type="ARBA" id="ARBA00012702"/>
    </source>
</evidence>
<dbReference type="Proteomes" id="UP000800096">
    <property type="component" value="Unassembled WGS sequence"/>
</dbReference>
<evidence type="ECO:0000256" key="7">
    <source>
        <dbReference type="ARBA" id="ARBA00022737"/>
    </source>
</evidence>
<reference evidence="11" key="1">
    <citation type="journal article" date="2020" name="Stud. Mycol.">
        <title>101 Dothideomycetes genomes: a test case for predicting lifestyles and emergence of pathogens.</title>
        <authorList>
            <person name="Haridas S."/>
            <person name="Albert R."/>
            <person name="Binder M."/>
            <person name="Bloem J."/>
            <person name="Labutti K."/>
            <person name="Salamov A."/>
            <person name="Andreopoulos B."/>
            <person name="Baker S."/>
            <person name="Barry K."/>
            <person name="Bills G."/>
            <person name="Bluhm B."/>
            <person name="Cannon C."/>
            <person name="Castanera R."/>
            <person name="Culley D."/>
            <person name="Daum C."/>
            <person name="Ezra D."/>
            <person name="Gonzalez J."/>
            <person name="Henrissat B."/>
            <person name="Kuo A."/>
            <person name="Liang C."/>
            <person name="Lipzen A."/>
            <person name="Lutzoni F."/>
            <person name="Magnuson J."/>
            <person name="Mondo S."/>
            <person name="Nolan M."/>
            <person name="Ohm R."/>
            <person name="Pangilinan J."/>
            <person name="Park H.-J."/>
            <person name="Ramirez L."/>
            <person name="Alfaro M."/>
            <person name="Sun H."/>
            <person name="Tritt A."/>
            <person name="Yoshinaga Y."/>
            <person name="Zwiers L.-H."/>
            <person name="Turgeon B."/>
            <person name="Goodwin S."/>
            <person name="Spatafora J."/>
            <person name="Crous P."/>
            <person name="Grigoriev I."/>
        </authorList>
    </citation>
    <scope>NUCLEOTIDE SEQUENCE</scope>
    <source>
        <strain evidence="11">HMLAC05119</strain>
    </source>
</reference>
<evidence type="ECO:0000259" key="10">
    <source>
        <dbReference type="Pfam" id="PF00432"/>
    </source>
</evidence>
<keyword evidence="8 9" id="KW-0862">Zinc</keyword>
<name>A0A6A5Q968_AMPQU</name>
<dbReference type="InterPro" id="IPR045089">
    <property type="entry name" value="PGGT1B-like"/>
</dbReference>
<dbReference type="GO" id="GO:0004660">
    <property type="term" value="F:protein farnesyltransferase activity"/>
    <property type="evidence" value="ECO:0007669"/>
    <property type="project" value="UniProtKB-UniRule"/>
</dbReference>
<dbReference type="Gene3D" id="1.50.10.20">
    <property type="match status" value="1"/>
</dbReference>
<dbReference type="GO" id="GO:0005965">
    <property type="term" value="C:protein farnesyltransferase complex"/>
    <property type="evidence" value="ECO:0007669"/>
    <property type="project" value="UniProtKB-UniRule"/>
</dbReference>
<evidence type="ECO:0000256" key="1">
    <source>
        <dbReference type="ARBA" id="ARBA00010497"/>
    </source>
</evidence>
<dbReference type="GO" id="GO:0097354">
    <property type="term" value="P:prenylation"/>
    <property type="evidence" value="ECO:0007669"/>
    <property type="project" value="UniProtKB-UniRule"/>
</dbReference>
<evidence type="ECO:0000256" key="8">
    <source>
        <dbReference type="ARBA" id="ARBA00022833"/>
    </source>
</evidence>
<evidence type="ECO:0000256" key="5">
    <source>
        <dbReference type="ARBA" id="ARBA00022679"/>
    </source>
</evidence>
<comment type="cofactor">
    <cofactor evidence="9">
        <name>Zn(2+)</name>
        <dbReference type="ChEBI" id="CHEBI:29105"/>
    </cofactor>
    <text evidence="9">Binds 1 zinc ion per subunit.</text>
</comment>
<dbReference type="EMBL" id="ML979144">
    <property type="protein sequence ID" value="KAF1911318.1"/>
    <property type="molecule type" value="Genomic_DNA"/>
</dbReference>
<protein>
    <recommendedName>
        <fullName evidence="3 9">Protein farnesyltransferase subunit beta</fullName>
        <shortName evidence="9">FTase-beta</shortName>
        <ecNumber evidence="2 9">2.5.1.58</ecNumber>
    </recommendedName>
</protein>
<dbReference type="GO" id="GO:0008270">
    <property type="term" value="F:zinc ion binding"/>
    <property type="evidence" value="ECO:0007669"/>
    <property type="project" value="UniProtKB-UniRule"/>
</dbReference>
<evidence type="ECO:0000256" key="6">
    <source>
        <dbReference type="ARBA" id="ARBA00022723"/>
    </source>
</evidence>
<accession>A0A6A5Q968</accession>
<evidence type="ECO:0000313" key="11">
    <source>
        <dbReference type="EMBL" id="KAF1911318.1"/>
    </source>
</evidence>
<evidence type="ECO:0000256" key="4">
    <source>
        <dbReference type="ARBA" id="ARBA00022602"/>
    </source>
</evidence>
<gene>
    <name evidence="11" type="ORF">BDU57DRAFT_524377</name>
</gene>
<keyword evidence="5 9" id="KW-0808">Transferase</keyword>
<dbReference type="InterPro" id="IPR008930">
    <property type="entry name" value="Terpenoid_cyclase/PrenylTrfase"/>
</dbReference>
<evidence type="ECO:0000256" key="9">
    <source>
        <dbReference type="RuleBase" id="RU365056"/>
    </source>
</evidence>
<comment type="catalytic activity">
    <reaction evidence="9">
        <text>L-cysteinyl-[protein] + (2E,6E)-farnesyl diphosphate = S-(2E,6E)-farnesyl-L-cysteinyl-[protein] + diphosphate</text>
        <dbReference type="Rhea" id="RHEA:13345"/>
        <dbReference type="Rhea" id="RHEA-COMP:10131"/>
        <dbReference type="Rhea" id="RHEA-COMP:11535"/>
        <dbReference type="ChEBI" id="CHEBI:29950"/>
        <dbReference type="ChEBI" id="CHEBI:33019"/>
        <dbReference type="ChEBI" id="CHEBI:86019"/>
        <dbReference type="ChEBI" id="CHEBI:175763"/>
    </reaction>
</comment>
<evidence type="ECO:0000313" key="12">
    <source>
        <dbReference type="Proteomes" id="UP000800096"/>
    </source>
</evidence>
<dbReference type="OrthoDB" id="10261146at2759"/>
<comment type="similarity">
    <text evidence="1 9">Belongs to the protein prenyltransferase subunit beta family.</text>
</comment>
<dbReference type="PANTHER" id="PTHR11774:SF6">
    <property type="entry name" value="PROTEIN FARNESYLTRANSFERASE SUBUNIT BETA"/>
    <property type="match status" value="1"/>
</dbReference>
<keyword evidence="7" id="KW-0677">Repeat</keyword>
<organism evidence="11 12">
    <name type="scientific">Ampelomyces quisqualis</name>
    <name type="common">Powdery mildew agent</name>
    <dbReference type="NCBI Taxonomy" id="50730"/>
    <lineage>
        <taxon>Eukaryota</taxon>
        <taxon>Fungi</taxon>
        <taxon>Dikarya</taxon>
        <taxon>Ascomycota</taxon>
        <taxon>Pezizomycotina</taxon>
        <taxon>Dothideomycetes</taxon>
        <taxon>Pleosporomycetidae</taxon>
        <taxon>Pleosporales</taxon>
        <taxon>Pleosporineae</taxon>
        <taxon>Phaeosphaeriaceae</taxon>
        <taxon>Ampelomyces</taxon>
    </lineage>
</organism>